<evidence type="ECO:0000313" key="1">
    <source>
        <dbReference type="EMBL" id="CAI9149439.1"/>
    </source>
</evidence>
<gene>
    <name evidence="1" type="ORF">MRATA1EN1_LOCUS31057</name>
</gene>
<proteinExistence type="predicted"/>
<sequence length="94" mass="10813">VRKTIRHIIKVRMIVPDVSNCARVRVLPLPSPTHVDENRAAQRRARRAKGHPGVNRFTGLSRFSDRVPSIDCICVEDPCVQTDTRCAWFFHYTN</sequence>
<keyword evidence="2" id="KW-1185">Reference proteome</keyword>
<evidence type="ECO:0000313" key="2">
    <source>
        <dbReference type="Proteomes" id="UP001176941"/>
    </source>
</evidence>
<comment type="caution">
    <text evidence="1">The sequence shown here is derived from an EMBL/GenBank/DDBJ whole genome shotgun (WGS) entry which is preliminary data.</text>
</comment>
<organism evidence="1 2">
    <name type="scientific">Rangifer tarandus platyrhynchus</name>
    <name type="common">Svalbard reindeer</name>
    <dbReference type="NCBI Taxonomy" id="3082113"/>
    <lineage>
        <taxon>Eukaryota</taxon>
        <taxon>Metazoa</taxon>
        <taxon>Chordata</taxon>
        <taxon>Craniata</taxon>
        <taxon>Vertebrata</taxon>
        <taxon>Euteleostomi</taxon>
        <taxon>Mammalia</taxon>
        <taxon>Eutheria</taxon>
        <taxon>Laurasiatheria</taxon>
        <taxon>Artiodactyla</taxon>
        <taxon>Ruminantia</taxon>
        <taxon>Pecora</taxon>
        <taxon>Cervidae</taxon>
        <taxon>Odocoileinae</taxon>
        <taxon>Rangifer</taxon>
    </lineage>
</organism>
<name>A0ABN8XKP2_RANTA</name>
<protein>
    <submittedName>
        <fullName evidence="1">Uncharacterized protein</fullName>
    </submittedName>
</protein>
<dbReference type="Proteomes" id="UP001176941">
    <property type="component" value="Unassembled WGS sequence"/>
</dbReference>
<reference evidence="1" key="1">
    <citation type="submission" date="2023-04" db="EMBL/GenBank/DDBJ databases">
        <authorList>
            <consortium name="ELIXIR-Norway"/>
        </authorList>
    </citation>
    <scope>NUCLEOTIDE SEQUENCE [LARGE SCALE GENOMIC DNA]</scope>
</reference>
<dbReference type="EMBL" id="CATKSN020000310">
    <property type="protein sequence ID" value="CAI9149439.1"/>
    <property type="molecule type" value="Genomic_DNA"/>
</dbReference>
<feature type="non-terminal residue" evidence="1">
    <location>
        <position position="1"/>
    </location>
</feature>
<accession>A0ABN8XKP2</accession>